<keyword evidence="10" id="KW-0346">Stress response</keyword>
<protein>
    <recommendedName>
        <fullName evidence="10">Stress response kinase A</fullName>
        <ecNumber evidence="10">2.7.11.1</ecNumber>
    </recommendedName>
    <alternativeName>
        <fullName evidence="10">Serine/threonine-protein kinase SrkA</fullName>
    </alternativeName>
</protein>
<accession>A0A8D5FN72</accession>
<evidence type="ECO:0000313" key="13">
    <source>
        <dbReference type="Proteomes" id="UP000826725"/>
    </source>
</evidence>
<evidence type="ECO:0000256" key="2">
    <source>
        <dbReference type="ARBA" id="ARBA00022527"/>
    </source>
</evidence>
<dbReference type="GO" id="GO:0005737">
    <property type="term" value="C:cytoplasm"/>
    <property type="evidence" value="ECO:0007669"/>
    <property type="project" value="UniProtKB-SubCell"/>
</dbReference>
<keyword evidence="3 10" id="KW-0597">Phosphoprotein</keyword>
<feature type="active site" description="Proton acceptor" evidence="10">
    <location>
        <position position="200"/>
    </location>
</feature>
<evidence type="ECO:0000256" key="10">
    <source>
        <dbReference type="HAMAP-Rule" id="MF_01497"/>
    </source>
</evidence>
<keyword evidence="4 10" id="KW-0808">Transferase</keyword>
<evidence type="ECO:0000256" key="6">
    <source>
        <dbReference type="ARBA" id="ARBA00022741"/>
    </source>
</evidence>
<evidence type="ECO:0000256" key="4">
    <source>
        <dbReference type="ARBA" id="ARBA00022679"/>
    </source>
</evidence>
<keyword evidence="7 10" id="KW-0418">Kinase</keyword>
<dbReference type="EC" id="2.7.11.1" evidence="10"/>
<feature type="site" description="ATP" evidence="10">
    <location>
        <position position="35"/>
    </location>
</feature>
<dbReference type="Proteomes" id="UP000826725">
    <property type="component" value="Chromosome"/>
</dbReference>
<organism evidence="12 13">
    <name type="scientific">Desulfomarina profundi</name>
    <dbReference type="NCBI Taxonomy" id="2772557"/>
    <lineage>
        <taxon>Bacteria</taxon>
        <taxon>Pseudomonadati</taxon>
        <taxon>Thermodesulfobacteriota</taxon>
        <taxon>Desulfobulbia</taxon>
        <taxon>Desulfobulbales</taxon>
        <taxon>Desulfobulbaceae</taxon>
        <taxon>Desulfomarina</taxon>
    </lineage>
</organism>
<dbReference type="HAMAP" id="MF_01497">
    <property type="entry name" value="SrkA_kinase"/>
    <property type="match status" value="1"/>
</dbReference>
<dbReference type="InterPro" id="IPR002575">
    <property type="entry name" value="Aminoglycoside_PTrfase"/>
</dbReference>
<dbReference type="EMBL" id="AP024086">
    <property type="protein sequence ID" value="BCL61319.1"/>
    <property type="molecule type" value="Genomic_DNA"/>
</dbReference>
<comment type="cofactor">
    <cofactor evidence="10">
        <name>Mg(2+)</name>
        <dbReference type="ChEBI" id="CHEBI:18420"/>
    </cofactor>
</comment>
<reference evidence="12" key="1">
    <citation type="submission" date="2020-09" db="EMBL/GenBank/DDBJ databases">
        <title>Desulfogranum mesoprofundum gen. nov., sp. nov., a novel mesophilic, sulfate-reducing chemolithoautotroph isolated from a deep-sea hydrothermal vent chimney in the Suiyo Seamount.</title>
        <authorList>
            <person name="Hashimoto Y."/>
            <person name="Nakagawa S."/>
        </authorList>
    </citation>
    <scope>NUCLEOTIDE SEQUENCE</scope>
    <source>
        <strain evidence="12">KT2</strain>
    </source>
</reference>
<dbReference type="Pfam" id="PF01636">
    <property type="entry name" value="APH"/>
    <property type="match status" value="1"/>
</dbReference>
<dbReference type="NCBIfam" id="NF008738">
    <property type="entry name" value="PRK11768.1"/>
    <property type="match status" value="1"/>
</dbReference>
<keyword evidence="2 10" id="KW-0723">Serine/threonine-protein kinase</keyword>
<evidence type="ECO:0000256" key="8">
    <source>
        <dbReference type="ARBA" id="ARBA00022840"/>
    </source>
</evidence>
<dbReference type="PANTHER" id="PTHR39573:SF1">
    <property type="entry name" value="STRESS RESPONSE KINASE A"/>
    <property type="match status" value="1"/>
</dbReference>
<gene>
    <name evidence="10 12" type="primary">srkA</name>
    <name evidence="12" type="ORF">DGMP_20120</name>
</gene>
<dbReference type="RefSeq" id="WP_228853782.1">
    <property type="nucleotide sequence ID" value="NZ_AP024086.1"/>
</dbReference>
<proteinExistence type="inferred from homology"/>
<name>A0A8D5FN72_9BACT</name>
<evidence type="ECO:0000256" key="5">
    <source>
        <dbReference type="ARBA" id="ARBA00022723"/>
    </source>
</evidence>
<evidence type="ECO:0000256" key="1">
    <source>
        <dbReference type="ARBA" id="ARBA00022490"/>
    </source>
</evidence>
<dbReference type="KEGG" id="dbk:DGMP_20120"/>
<dbReference type="InterPro" id="IPR032882">
    <property type="entry name" value="SrkA/RdoA"/>
</dbReference>
<feature type="active site" evidence="10">
    <location>
        <position position="218"/>
    </location>
</feature>
<feature type="domain" description="Aminoglycoside phosphotransferase" evidence="11">
    <location>
        <begin position="31"/>
        <end position="259"/>
    </location>
</feature>
<dbReference type="GO" id="GO:0004674">
    <property type="term" value="F:protein serine/threonine kinase activity"/>
    <property type="evidence" value="ECO:0007669"/>
    <property type="project" value="UniProtKB-UniRule"/>
</dbReference>
<keyword evidence="8 10" id="KW-0067">ATP-binding</keyword>
<evidence type="ECO:0000256" key="3">
    <source>
        <dbReference type="ARBA" id="ARBA00022553"/>
    </source>
</evidence>
<feature type="binding site" evidence="10">
    <location>
        <position position="218"/>
    </location>
    <ligand>
        <name>Mg(2+)</name>
        <dbReference type="ChEBI" id="CHEBI:18420"/>
    </ligand>
</feature>
<keyword evidence="5 10" id="KW-0479">Metal-binding</keyword>
<keyword evidence="1 10" id="KW-0963">Cytoplasm</keyword>
<keyword evidence="6 10" id="KW-0547">Nucleotide-binding</keyword>
<evidence type="ECO:0000259" key="11">
    <source>
        <dbReference type="Pfam" id="PF01636"/>
    </source>
</evidence>
<evidence type="ECO:0000256" key="9">
    <source>
        <dbReference type="ARBA" id="ARBA00022842"/>
    </source>
</evidence>
<evidence type="ECO:0000313" key="12">
    <source>
        <dbReference type="EMBL" id="BCL61319.1"/>
    </source>
</evidence>
<comment type="subunit">
    <text evidence="10">Monomer.</text>
</comment>
<comment type="catalytic activity">
    <reaction evidence="10">
        <text>L-threonyl-[protein] + ATP = O-phospho-L-threonyl-[protein] + ADP + H(+)</text>
        <dbReference type="Rhea" id="RHEA:46608"/>
        <dbReference type="Rhea" id="RHEA-COMP:11060"/>
        <dbReference type="Rhea" id="RHEA-COMP:11605"/>
        <dbReference type="ChEBI" id="CHEBI:15378"/>
        <dbReference type="ChEBI" id="CHEBI:30013"/>
        <dbReference type="ChEBI" id="CHEBI:30616"/>
        <dbReference type="ChEBI" id="CHEBI:61977"/>
        <dbReference type="ChEBI" id="CHEBI:456216"/>
        <dbReference type="EC" id="2.7.11.1"/>
    </reaction>
</comment>
<feature type="binding site" evidence="10">
    <location>
        <position position="205"/>
    </location>
    <ligand>
        <name>Mg(2+)</name>
        <dbReference type="ChEBI" id="CHEBI:18420"/>
    </ligand>
</feature>
<comment type="subcellular location">
    <subcellularLocation>
        <location evidence="10">Cytoplasm</location>
    </subcellularLocation>
</comment>
<dbReference type="PANTHER" id="PTHR39573">
    <property type="entry name" value="STRESS RESPONSE KINASE A"/>
    <property type="match status" value="1"/>
</dbReference>
<dbReference type="GO" id="GO:0000287">
    <property type="term" value="F:magnesium ion binding"/>
    <property type="evidence" value="ECO:0007669"/>
    <property type="project" value="UniProtKB-UniRule"/>
</dbReference>
<dbReference type="GO" id="GO:0005524">
    <property type="term" value="F:ATP binding"/>
    <property type="evidence" value="ECO:0007669"/>
    <property type="project" value="UniProtKB-UniRule"/>
</dbReference>
<comment type="similarity">
    <text evidence="10">Belongs to the SrkA/RdoA protein kinase family.</text>
</comment>
<keyword evidence="9 10" id="KW-0460">Magnesium</keyword>
<sequence>MKKMVFEDLGPDRVLTLVEKSLGIRCTNLFRPLNSYINRVFELEQEDGSGLIVKFYRPGRWTKAAILDEHKFLFDLAAQEIPVISPLVFQDGTTLSDFQSFYYAVFPKCGGRSFDEYDDEQWLQLGRLLGRVHSVGATGQAIHRIQMGPEHSTRTHLEYLLLADCVPADLKPRLRESVERIINKISPLFSEIENIRIHGDCHFSNMIYRPGESFYIIDFDDMVMGPPVQDIWMLLPGEVDESFVEIDFFLEGYETFRPFDRRTLQLIEPLRAMRFVHYMAWCAHQVEEEGATRAIDGFGSREYWQQEIDDLQDQLVRIDDGKNRGGNC</sequence>
<dbReference type="AlphaFoldDB" id="A0A8D5FN72"/>
<comment type="catalytic activity">
    <reaction evidence="10">
        <text>L-seryl-[protein] + ATP = O-phospho-L-seryl-[protein] + ADP + H(+)</text>
        <dbReference type="Rhea" id="RHEA:17989"/>
        <dbReference type="Rhea" id="RHEA-COMP:9863"/>
        <dbReference type="Rhea" id="RHEA-COMP:11604"/>
        <dbReference type="ChEBI" id="CHEBI:15378"/>
        <dbReference type="ChEBI" id="CHEBI:29999"/>
        <dbReference type="ChEBI" id="CHEBI:30616"/>
        <dbReference type="ChEBI" id="CHEBI:83421"/>
        <dbReference type="ChEBI" id="CHEBI:456216"/>
        <dbReference type="EC" id="2.7.11.1"/>
    </reaction>
</comment>
<comment type="function">
    <text evidence="10">A protein kinase that phosphorylates Ser and Thr residues. Probably acts to suppress the effects of stress linked to accumulation of reactive oxygen species. Probably involved in the extracytoplasmic stress response.</text>
</comment>
<evidence type="ECO:0000256" key="7">
    <source>
        <dbReference type="ARBA" id="ARBA00022777"/>
    </source>
</evidence>
<keyword evidence="13" id="KW-1185">Reference proteome</keyword>